<evidence type="ECO:0000313" key="2">
    <source>
        <dbReference type="WBParaSite" id="ACRNAN_scaffold9388.g29607.t1"/>
    </source>
</evidence>
<name>A0A914ELR0_9BILA</name>
<sequence>MENKLKSVISDYFENAKDDVDAQAEKLRVSYHQQLEVLQKEKAARYNALVEEQLAEFTKPTKSTIPLTDELEEIVEIMPHTHTLHREKEIMEREYIDPQLATLEVELEKKMESIASSITKQMNEQHARFLSELRELKRLQQKGQEF</sequence>
<dbReference type="WBParaSite" id="ACRNAN_scaffold9388.g29607.t1">
    <property type="protein sequence ID" value="ACRNAN_scaffold9388.g29607.t1"/>
    <property type="gene ID" value="ACRNAN_scaffold9388.g29607"/>
</dbReference>
<dbReference type="Proteomes" id="UP000887540">
    <property type="component" value="Unplaced"/>
</dbReference>
<reference evidence="2" key="1">
    <citation type="submission" date="2022-11" db="UniProtKB">
        <authorList>
            <consortium name="WormBaseParasite"/>
        </authorList>
    </citation>
    <scope>IDENTIFICATION</scope>
</reference>
<protein>
    <submittedName>
        <fullName evidence="2">Uncharacterized protein</fullName>
    </submittedName>
</protein>
<keyword evidence="1" id="KW-1185">Reference proteome</keyword>
<accession>A0A914ELR0</accession>
<proteinExistence type="predicted"/>
<dbReference type="AlphaFoldDB" id="A0A914ELR0"/>
<organism evidence="1 2">
    <name type="scientific">Acrobeloides nanus</name>
    <dbReference type="NCBI Taxonomy" id="290746"/>
    <lineage>
        <taxon>Eukaryota</taxon>
        <taxon>Metazoa</taxon>
        <taxon>Ecdysozoa</taxon>
        <taxon>Nematoda</taxon>
        <taxon>Chromadorea</taxon>
        <taxon>Rhabditida</taxon>
        <taxon>Tylenchina</taxon>
        <taxon>Cephalobomorpha</taxon>
        <taxon>Cephaloboidea</taxon>
        <taxon>Cephalobidae</taxon>
        <taxon>Acrobeloides</taxon>
    </lineage>
</organism>
<evidence type="ECO:0000313" key="1">
    <source>
        <dbReference type="Proteomes" id="UP000887540"/>
    </source>
</evidence>